<accession>A0ABQ5THB6</accession>
<evidence type="ECO:0000313" key="2">
    <source>
        <dbReference type="Proteomes" id="UP001275436"/>
    </source>
</evidence>
<comment type="caution">
    <text evidence="1">The sequence shown here is derived from an EMBL/GenBank/DDBJ whole genome shotgun (WGS) entry which is preliminary data.</text>
</comment>
<proteinExistence type="predicted"/>
<keyword evidence="2" id="KW-1185">Reference proteome</keyword>
<sequence length="215" mass="24827">MTKPYKSVREFHDAFNHTQANKPTVIDEKTALNRAVWTGEELVEFLYATSEGNEDKFNKLMEDFIIGLKDAATKTLSKKPDVSDKLVAQMDALVDVMYFNYGTFAIGGVEPQPLFDIVQDANMGKLWNDGKPRYRESDGKILKPPHWEEEYAPEPRLKKEIERQYKENLRSLVDQSESDTNNIIKRLSEETYYVNEVVVPELKTRIEESVKMIKG</sequence>
<dbReference type="RefSeq" id="WP_317958138.1">
    <property type="nucleotide sequence ID" value="NZ_BSKO01000001.1"/>
</dbReference>
<reference evidence="1 2" key="1">
    <citation type="submission" date="2023-02" db="EMBL/GenBank/DDBJ databases">
        <title>Oceanobacillus kimchii IFOP_LL358 isolated form Alexandrium catenella lab strain.</title>
        <authorList>
            <person name="Gajardo G."/>
            <person name="Ueki S."/>
            <person name="Maruyama F."/>
        </authorList>
    </citation>
    <scope>NUCLEOTIDE SEQUENCE [LARGE SCALE GENOMIC DNA]</scope>
    <source>
        <strain evidence="1 2">IFOP_LL358</strain>
    </source>
</reference>
<dbReference type="CDD" id="cd11545">
    <property type="entry name" value="NTP-PPase_YP_001813558"/>
    <property type="match status" value="1"/>
</dbReference>
<dbReference type="InterPro" id="IPR023292">
    <property type="entry name" value="NTP_PyroPHydrolase-like_dom_sf"/>
</dbReference>
<gene>
    <name evidence="1" type="ORF">MACH08_20480</name>
</gene>
<dbReference type="EMBL" id="BSKO01000001">
    <property type="protein sequence ID" value="GLO66264.1"/>
    <property type="molecule type" value="Genomic_DNA"/>
</dbReference>
<dbReference type="Gene3D" id="1.10.3420.10">
    <property type="entry name" value="putative ntp pyrophosphohydrolase like domain"/>
    <property type="match status" value="1"/>
</dbReference>
<evidence type="ECO:0000313" key="1">
    <source>
        <dbReference type="EMBL" id="GLO66264.1"/>
    </source>
</evidence>
<dbReference type="Proteomes" id="UP001275436">
    <property type="component" value="Unassembled WGS sequence"/>
</dbReference>
<name>A0ABQ5THB6_9BACI</name>
<dbReference type="Pfam" id="PF01503">
    <property type="entry name" value="PRA-PH"/>
    <property type="match status" value="1"/>
</dbReference>
<dbReference type="InterPro" id="IPR021130">
    <property type="entry name" value="PRib-ATP_PPHydrolase-like"/>
</dbReference>
<protein>
    <submittedName>
        <fullName evidence="1">Haloacid dehalogenase</fullName>
    </submittedName>
</protein>
<organism evidence="1 2">
    <name type="scientific">Oceanobacillus kimchii</name>
    <dbReference type="NCBI Taxonomy" id="746691"/>
    <lineage>
        <taxon>Bacteria</taxon>
        <taxon>Bacillati</taxon>
        <taxon>Bacillota</taxon>
        <taxon>Bacilli</taxon>
        <taxon>Bacillales</taxon>
        <taxon>Bacillaceae</taxon>
        <taxon>Oceanobacillus</taxon>
    </lineage>
</organism>